<keyword evidence="2" id="KW-1185">Reference proteome</keyword>
<evidence type="ECO:0000313" key="1">
    <source>
        <dbReference type="EMBL" id="KHF40838.1"/>
    </source>
</evidence>
<evidence type="ECO:0000313" key="2">
    <source>
        <dbReference type="Proteomes" id="UP000030832"/>
    </source>
</evidence>
<dbReference type="EMBL" id="JRJU01000006">
    <property type="protein sequence ID" value="KHF40838.1"/>
    <property type="molecule type" value="Genomic_DNA"/>
</dbReference>
<protein>
    <recommendedName>
        <fullName evidence="3">GAF domain-containing protein</fullName>
    </recommendedName>
</protein>
<proteinExistence type="predicted"/>
<dbReference type="AlphaFoldDB" id="A0A0B0IE40"/>
<name>A0A0B0IE40_9BACI</name>
<dbReference type="RefSeq" id="WP_034627334.1">
    <property type="nucleotide sequence ID" value="NZ_JRJU01000006.1"/>
</dbReference>
<dbReference type="OrthoDB" id="2988533at2"/>
<accession>A0A0B0IE40</accession>
<dbReference type="SUPFAM" id="SSF55781">
    <property type="entry name" value="GAF domain-like"/>
    <property type="match status" value="1"/>
</dbReference>
<dbReference type="eggNOG" id="ENOG502ZUXJ">
    <property type="taxonomic scope" value="Bacteria"/>
</dbReference>
<gene>
    <name evidence="1" type="ORF">LQ50_07000</name>
</gene>
<reference evidence="1 2" key="1">
    <citation type="submission" date="2014-09" db="EMBL/GenBank/DDBJ databases">
        <title>Genome sequencing and annotation of Bacillus Okhensis strain Kh10-101T.</title>
        <authorList>
            <person name="Prakash J.S."/>
        </authorList>
    </citation>
    <scope>NUCLEOTIDE SEQUENCE [LARGE SCALE GENOMIC DNA]</scope>
    <source>
        <strain evidence="2">Kh10-101T</strain>
    </source>
</reference>
<dbReference type="Proteomes" id="UP000030832">
    <property type="component" value="Unassembled WGS sequence"/>
</dbReference>
<evidence type="ECO:0008006" key="3">
    <source>
        <dbReference type="Google" id="ProtNLM"/>
    </source>
</evidence>
<organism evidence="1 2">
    <name type="scientific">Halalkalibacter okhensis</name>
    <dbReference type="NCBI Taxonomy" id="333138"/>
    <lineage>
        <taxon>Bacteria</taxon>
        <taxon>Bacillati</taxon>
        <taxon>Bacillota</taxon>
        <taxon>Bacilli</taxon>
        <taxon>Bacillales</taxon>
        <taxon>Bacillaceae</taxon>
        <taxon>Halalkalibacter</taxon>
    </lineage>
</organism>
<comment type="caution">
    <text evidence="1">The sequence shown here is derived from an EMBL/GenBank/DDBJ whole genome shotgun (WGS) entry which is preliminary data.</text>
</comment>
<sequence length="149" mass="17328">MDKSYFLDELRLEIGLVREQVQTLSSFYIGITRKFATIMDDRSSVSIFVATDRDFVMKVCAGPCYVDQTMPFGEGILSEVAIKGDLLFQIEKDMQIIYLPFYKSHHLLGVMVFYISLDSYVVSDDDFIFIKEVGRFIEVQHETFYPHTY</sequence>